<dbReference type="CAZy" id="GT4">
    <property type="family name" value="Glycosyltransferase Family 4"/>
</dbReference>
<dbReference type="Proteomes" id="UP000000602">
    <property type="component" value="Chromosome"/>
</dbReference>
<keyword evidence="3" id="KW-1185">Reference proteome</keyword>
<gene>
    <name evidence="2" type="ordered locus">DP0620</name>
</gene>
<dbReference type="HOGENOM" id="CLU_009583_45_0_7"/>
<evidence type="ECO:0000313" key="3">
    <source>
        <dbReference type="Proteomes" id="UP000000602"/>
    </source>
</evidence>
<keyword evidence="2" id="KW-0808">Transferase</keyword>
<name>Q6AQM4_DESPS</name>
<evidence type="ECO:0000313" key="2">
    <source>
        <dbReference type="EMBL" id="CAG35349.1"/>
    </source>
</evidence>
<organism evidence="2 3">
    <name type="scientific">Desulfotalea psychrophila (strain LSv54 / DSM 12343)</name>
    <dbReference type="NCBI Taxonomy" id="177439"/>
    <lineage>
        <taxon>Bacteria</taxon>
        <taxon>Pseudomonadati</taxon>
        <taxon>Thermodesulfobacteriota</taxon>
        <taxon>Desulfobulbia</taxon>
        <taxon>Desulfobulbales</taxon>
        <taxon>Desulfocapsaceae</taxon>
        <taxon>Desulfotalea</taxon>
    </lineage>
</organism>
<sequence>MKIIYYMPFKALDHPTPSGDLIIGRGIFAHLSKEHQLEVASSLRLRWLYRRPGLCWACLLEILRITRKYRKESPDIWLSYHSYYKAPDILGALCSRRLGIPYLLFQGIYSTKRRKKLSTLPGFLLNRYVLRQANLVITNKRRDYKNLRRLLPEDRLLYIAPGIYPEAFYPDATARTALRQSWGVPREGKVIISAAMFRPDVKSEGIKRVIASMITLKAAGKKFLLVLIGDGLCREELEAYARPLEDQVIFMGRIERNEIYRYFSAADLFIFPGIHEALGMVYLEAQSCGLPVIAYGDWGAGEAVIDGETGLLSSAQEPEQMTNNITYLLEHDDIRRKMGKNAQAHIRCHHDIEKNYAILSETLEKYRKASAS</sequence>
<dbReference type="InterPro" id="IPR050194">
    <property type="entry name" value="Glycosyltransferase_grp1"/>
</dbReference>
<accession>Q6AQM4</accession>
<evidence type="ECO:0000259" key="1">
    <source>
        <dbReference type="Pfam" id="PF00534"/>
    </source>
</evidence>
<dbReference type="Pfam" id="PF00534">
    <property type="entry name" value="Glycos_transf_1"/>
    <property type="match status" value="1"/>
</dbReference>
<dbReference type="OrthoDB" id="5443996at2"/>
<dbReference type="CDD" id="cd03801">
    <property type="entry name" value="GT4_PimA-like"/>
    <property type="match status" value="1"/>
</dbReference>
<dbReference type="EMBL" id="CR522870">
    <property type="protein sequence ID" value="CAG35349.1"/>
    <property type="molecule type" value="Genomic_DNA"/>
</dbReference>
<dbReference type="KEGG" id="dps:DP0620"/>
<dbReference type="GO" id="GO:0016757">
    <property type="term" value="F:glycosyltransferase activity"/>
    <property type="evidence" value="ECO:0007669"/>
    <property type="project" value="InterPro"/>
</dbReference>
<dbReference type="AlphaFoldDB" id="Q6AQM4"/>
<dbReference type="Gene3D" id="3.40.50.2000">
    <property type="entry name" value="Glycogen Phosphorylase B"/>
    <property type="match status" value="2"/>
</dbReference>
<dbReference type="SUPFAM" id="SSF53756">
    <property type="entry name" value="UDP-Glycosyltransferase/glycogen phosphorylase"/>
    <property type="match status" value="1"/>
</dbReference>
<dbReference type="PANTHER" id="PTHR45947:SF3">
    <property type="entry name" value="SULFOQUINOVOSYL TRANSFERASE SQD2"/>
    <property type="match status" value="1"/>
</dbReference>
<protein>
    <submittedName>
        <fullName evidence="2">Related to glycosyl transferase</fullName>
    </submittedName>
</protein>
<dbReference type="PANTHER" id="PTHR45947">
    <property type="entry name" value="SULFOQUINOVOSYL TRANSFERASE SQD2"/>
    <property type="match status" value="1"/>
</dbReference>
<reference evidence="3" key="1">
    <citation type="journal article" date="2004" name="Environ. Microbiol.">
        <title>The genome of Desulfotalea psychrophila, a sulfate-reducing bacterium from permanently cold Arctic sediments.</title>
        <authorList>
            <person name="Rabus R."/>
            <person name="Ruepp A."/>
            <person name="Frickey T."/>
            <person name="Rattei T."/>
            <person name="Fartmann B."/>
            <person name="Stark M."/>
            <person name="Bauer M."/>
            <person name="Zibat A."/>
            <person name="Lombardot T."/>
            <person name="Becker I."/>
            <person name="Amann J."/>
            <person name="Gellner K."/>
            <person name="Teeling H."/>
            <person name="Leuschner W.D."/>
            <person name="Gloeckner F.-O."/>
            <person name="Lupas A.N."/>
            <person name="Amann R."/>
            <person name="Klenk H.-P."/>
        </authorList>
    </citation>
    <scope>NUCLEOTIDE SEQUENCE [LARGE SCALE GENOMIC DNA]</scope>
    <source>
        <strain evidence="3">DSM 12343 / LSv54</strain>
    </source>
</reference>
<proteinExistence type="predicted"/>
<dbReference type="RefSeq" id="WP_011187865.1">
    <property type="nucleotide sequence ID" value="NC_006138.1"/>
</dbReference>
<dbReference type="STRING" id="177439.DP0620"/>
<dbReference type="InterPro" id="IPR001296">
    <property type="entry name" value="Glyco_trans_1"/>
</dbReference>
<dbReference type="eggNOG" id="COG0438">
    <property type="taxonomic scope" value="Bacteria"/>
</dbReference>
<feature type="domain" description="Glycosyl transferase family 1" evidence="1">
    <location>
        <begin position="176"/>
        <end position="344"/>
    </location>
</feature>